<keyword evidence="5" id="KW-1185">Reference proteome</keyword>
<keyword evidence="3" id="KW-0472">Membrane</keyword>
<dbReference type="PANTHER" id="PTHR33365:SF4">
    <property type="entry name" value="CYCLOCHLOROTINE BIOSYNTHESIS PROTEIN O"/>
    <property type="match status" value="1"/>
</dbReference>
<evidence type="ECO:0000313" key="5">
    <source>
        <dbReference type="Proteomes" id="UP000184188"/>
    </source>
</evidence>
<dbReference type="Pfam" id="PF11807">
    <property type="entry name" value="UstYa"/>
    <property type="match status" value="1"/>
</dbReference>
<dbReference type="GO" id="GO:0043386">
    <property type="term" value="P:mycotoxin biosynthetic process"/>
    <property type="evidence" value="ECO:0007669"/>
    <property type="project" value="InterPro"/>
</dbReference>
<dbReference type="GeneID" id="34614255"/>
<comment type="similarity">
    <text evidence="2">Belongs to the ustYa family.</text>
</comment>
<dbReference type="VEuPathDB" id="FungiDB:ASPZODRAFT_2119918"/>
<dbReference type="PANTHER" id="PTHR33365">
    <property type="entry name" value="YALI0B05434P"/>
    <property type="match status" value="1"/>
</dbReference>
<comment type="pathway">
    <text evidence="1">Mycotoxin biosynthesis.</text>
</comment>
<evidence type="ECO:0000256" key="2">
    <source>
        <dbReference type="ARBA" id="ARBA00035112"/>
    </source>
</evidence>
<evidence type="ECO:0000256" key="1">
    <source>
        <dbReference type="ARBA" id="ARBA00004685"/>
    </source>
</evidence>
<dbReference type="InterPro" id="IPR021765">
    <property type="entry name" value="UstYa-like"/>
</dbReference>
<dbReference type="Proteomes" id="UP000184188">
    <property type="component" value="Unassembled WGS sequence"/>
</dbReference>
<reference evidence="5" key="1">
    <citation type="journal article" date="2017" name="Genome Biol.">
        <title>Comparative genomics reveals high biological diversity and specific adaptations in the industrially and medically important fungal genus Aspergillus.</title>
        <authorList>
            <person name="de Vries R.P."/>
            <person name="Riley R."/>
            <person name="Wiebenga A."/>
            <person name="Aguilar-Osorio G."/>
            <person name="Amillis S."/>
            <person name="Uchima C.A."/>
            <person name="Anderluh G."/>
            <person name="Asadollahi M."/>
            <person name="Askin M."/>
            <person name="Barry K."/>
            <person name="Battaglia E."/>
            <person name="Bayram O."/>
            <person name="Benocci T."/>
            <person name="Braus-Stromeyer S.A."/>
            <person name="Caldana C."/>
            <person name="Canovas D."/>
            <person name="Cerqueira G.C."/>
            <person name="Chen F."/>
            <person name="Chen W."/>
            <person name="Choi C."/>
            <person name="Clum A."/>
            <person name="Dos Santos R.A."/>
            <person name="Damasio A.R."/>
            <person name="Diallinas G."/>
            <person name="Emri T."/>
            <person name="Fekete E."/>
            <person name="Flipphi M."/>
            <person name="Freyberg S."/>
            <person name="Gallo A."/>
            <person name="Gournas C."/>
            <person name="Habgood R."/>
            <person name="Hainaut M."/>
            <person name="Harispe M.L."/>
            <person name="Henrissat B."/>
            <person name="Hilden K.S."/>
            <person name="Hope R."/>
            <person name="Hossain A."/>
            <person name="Karabika E."/>
            <person name="Karaffa L."/>
            <person name="Karanyi Z."/>
            <person name="Krasevec N."/>
            <person name="Kuo A."/>
            <person name="Kusch H."/>
            <person name="LaButti K."/>
            <person name="Lagendijk E.L."/>
            <person name="Lapidus A."/>
            <person name="Levasseur A."/>
            <person name="Lindquist E."/>
            <person name="Lipzen A."/>
            <person name="Logrieco A.F."/>
            <person name="MacCabe A."/>
            <person name="Maekelae M.R."/>
            <person name="Malavazi I."/>
            <person name="Melin P."/>
            <person name="Meyer V."/>
            <person name="Mielnichuk N."/>
            <person name="Miskei M."/>
            <person name="Molnar A.P."/>
            <person name="Mule G."/>
            <person name="Ngan C.Y."/>
            <person name="Orejas M."/>
            <person name="Orosz E."/>
            <person name="Ouedraogo J.P."/>
            <person name="Overkamp K.M."/>
            <person name="Park H.-S."/>
            <person name="Perrone G."/>
            <person name="Piumi F."/>
            <person name="Punt P.J."/>
            <person name="Ram A.F."/>
            <person name="Ramon A."/>
            <person name="Rauscher S."/>
            <person name="Record E."/>
            <person name="Riano-Pachon D.M."/>
            <person name="Robert V."/>
            <person name="Roehrig J."/>
            <person name="Ruller R."/>
            <person name="Salamov A."/>
            <person name="Salih N.S."/>
            <person name="Samson R.A."/>
            <person name="Sandor E."/>
            <person name="Sanguinetti M."/>
            <person name="Schuetze T."/>
            <person name="Sepcic K."/>
            <person name="Shelest E."/>
            <person name="Sherlock G."/>
            <person name="Sophianopoulou V."/>
            <person name="Squina F.M."/>
            <person name="Sun H."/>
            <person name="Susca A."/>
            <person name="Todd R.B."/>
            <person name="Tsang A."/>
            <person name="Unkles S.E."/>
            <person name="van de Wiele N."/>
            <person name="van Rossen-Uffink D."/>
            <person name="Oliveira J.V."/>
            <person name="Vesth T.C."/>
            <person name="Visser J."/>
            <person name="Yu J.-H."/>
            <person name="Zhou M."/>
            <person name="Andersen M.R."/>
            <person name="Archer D.B."/>
            <person name="Baker S.E."/>
            <person name="Benoit I."/>
            <person name="Brakhage A.A."/>
            <person name="Braus G.H."/>
            <person name="Fischer R."/>
            <person name="Frisvad J.C."/>
            <person name="Goldman G.H."/>
            <person name="Houbraken J."/>
            <person name="Oakley B."/>
            <person name="Pocsi I."/>
            <person name="Scazzocchio C."/>
            <person name="Seiboth B."/>
            <person name="vanKuyk P.A."/>
            <person name="Wortman J."/>
            <person name="Dyer P.S."/>
            <person name="Grigoriev I.V."/>
        </authorList>
    </citation>
    <scope>NUCLEOTIDE SEQUENCE [LARGE SCALE GENOMIC DNA]</scope>
    <source>
        <strain evidence="5">CBS 506.65</strain>
    </source>
</reference>
<dbReference type="OrthoDB" id="3687641at2759"/>
<evidence type="ECO:0000256" key="3">
    <source>
        <dbReference type="SAM" id="Phobius"/>
    </source>
</evidence>
<name>A0A1L9S5U4_9EURO</name>
<feature type="transmembrane region" description="Helical" evidence="3">
    <location>
        <begin position="52"/>
        <end position="72"/>
    </location>
</feature>
<evidence type="ECO:0000313" key="4">
    <source>
        <dbReference type="EMBL" id="OJJ42507.1"/>
    </source>
</evidence>
<gene>
    <name evidence="4" type="ORF">ASPZODRAFT_2119918</name>
</gene>
<keyword evidence="3" id="KW-0812">Transmembrane</keyword>
<dbReference type="AlphaFoldDB" id="A0A1L9S5U4"/>
<dbReference type="STRING" id="1073090.A0A1L9S5U4"/>
<keyword evidence="3" id="KW-1133">Transmembrane helix</keyword>
<accession>A0A1L9S5U4</accession>
<sequence length="263" mass="30263">MSLMWKSVKVYLAGFSTSSYSPLRTDSPDCIEEQARDLEKAEKVDASGRRTVCLSLYFLLASILLYALLPLYPPSDEYCEGKMWAWSPILGASRYEWRQMDSSQLPGALYGGPPTEDRLDAWEHIVEDGFIGFPRDRLKAIRKSEAEDWWSLPYPDQDTIIAGPEFYHQLHCVRLLWLAALRDEWDYTKGGNISSWRYAMHTKHCYLALEKMLECQADISPVLFEQGDGVWETRNAPHKCKDFPALVQWQADNTVCGRPCQYS</sequence>
<evidence type="ECO:0008006" key="6">
    <source>
        <dbReference type="Google" id="ProtNLM"/>
    </source>
</evidence>
<protein>
    <recommendedName>
        <fullName evidence="6">Cyclochlorotine biosynthesis protein O</fullName>
    </recommendedName>
</protein>
<organism evidence="4 5">
    <name type="scientific">Penicilliopsis zonata CBS 506.65</name>
    <dbReference type="NCBI Taxonomy" id="1073090"/>
    <lineage>
        <taxon>Eukaryota</taxon>
        <taxon>Fungi</taxon>
        <taxon>Dikarya</taxon>
        <taxon>Ascomycota</taxon>
        <taxon>Pezizomycotina</taxon>
        <taxon>Eurotiomycetes</taxon>
        <taxon>Eurotiomycetidae</taxon>
        <taxon>Eurotiales</taxon>
        <taxon>Aspergillaceae</taxon>
        <taxon>Penicilliopsis</taxon>
    </lineage>
</organism>
<dbReference type="EMBL" id="KV878359">
    <property type="protein sequence ID" value="OJJ42507.1"/>
    <property type="molecule type" value="Genomic_DNA"/>
</dbReference>
<dbReference type="RefSeq" id="XP_022577017.1">
    <property type="nucleotide sequence ID" value="XM_022727791.1"/>
</dbReference>
<proteinExistence type="inferred from homology"/>